<accession>A0A8T0EY65</accession>
<keyword evidence="7" id="KW-1185">Reference proteome</keyword>
<evidence type="ECO:0000256" key="1">
    <source>
        <dbReference type="ARBA" id="ARBA00004613"/>
    </source>
</evidence>
<organism evidence="6 7">
    <name type="scientific">Argiope bruennichi</name>
    <name type="common">Wasp spider</name>
    <name type="synonym">Aranea bruennichi</name>
    <dbReference type="NCBI Taxonomy" id="94029"/>
    <lineage>
        <taxon>Eukaryota</taxon>
        <taxon>Metazoa</taxon>
        <taxon>Ecdysozoa</taxon>
        <taxon>Arthropoda</taxon>
        <taxon>Chelicerata</taxon>
        <taxon>Arachnida</taxon>
        <taxon>Araneae</taxon>
        <taxon>Araneomorphae</taxon>
        <taxon>Entelegynae</taxon>
        <taxon>Araneoidea</taxon>
        <taxon>Araneidae</taxon>
        <taxon>Argiope</taxon>
    </lineage>
</organism>
<dbReference type="InterPro" id="IPR015615">
    <property type="entry name" value="TGF-beta-rel"/>
</dbReference>
<reference evidence="6" key="1">
    <citation type="journal article" date="2020" name="bioRxiv">
        <title>Chromosome-level reference genome of the European wasp spider Argiope bruennichi: a resource for studies on range expansion and evolutionary adaptation.</title>
        <authorList>
            <person name="Sheffer M.M."/>
            <person name="Hoppe A."/>
            <person name="Krehenwinkel H."/>
            <person name="Uhl G."/>
            <person name="Kuss A.W."/>
            <person name="Jensen L."/>
            <person name="Jensen C."/>
            <person name="Gillespie R.G."/>
            <person name="Hoff K.J."/>
            <person name="Prost S."/>
        </authorList>
    </citation>
    <scope>NUCLEOTIDE SEQUENCE</scope>
</reference>
<protein>
    <recommendedName>
        <fullName evidence="5">TGF-beta family profile domain-containing protein</fullName>
    </recommendedName>
</protein>
<evidence type="ECO:0000256" key="4">
    <source>
        <dbReference type="RuleBase" id="RU000354"/>
    </source>
</evidence>
<evidence type="ECO:0000313" key="6">
    <source>
        <dbReference type="EMBL" id="KAF8782624.1"/>
    </source>
</evidence>
<comment type="subcellular location">
    <subcellularLocation>
        <location evidence="1">Secreted</location>
    </subcellularLocation>
</comment>
<sequence>MPSFFKRTYKEWSKNNTCNYERMKSLALDLTPLKSHRHRMTTQMAQDEDLVEMTFDVTKLYNATKNEGLNSLKFKIRLLRGNRRVVKALSRASIKAFIIIYEKLKSCGFQDAFQKDARAKRSRDINLENDNVQEGNSSLVLITNEEEHCHKRDSFVTFAEKGMNFVIYPSYYRTSDCVLDLATPPSPIQTDLRKERRRGRFACCVPTDYDSLTMVFEDVKHDGRPVMSKFNDIAAKHCGCRLV</sequence>
<dbReference type="GO" id="GO:0005615">
    <property type="term" value="C:extracellular space"/>
    <property type="evidence" value="ECO:0007669"/>
    <property type="project" value="TreeGrafter"/>
</dbReference>
<name>A0A8T0EY65_ARGBR</name>
<keyword evidence="4" id="KW-0339">Growth factor</keyword>
<dbReference type="PROSITE" id="PS51362">
    <property type="entry name" value="TGF_BETA_2"/>
    <property type="match status" value="1"/>
</dbReference>
<evidence type="ECO:0000313" key="7">
    <source>
        <dbReference type="Proteomes" id="UP000807504"/>
    </source>
</evidence>
<feature type="domain" description="TGF-beta family profile" evidence="5">
    <location>
        <begin position="118"/>
        <end position="241"/>
    </location>
</feature>
<dbReference type="InterPro" id="IPR001839">
    <property type="entry name" value="TGF-b_C"/>
</dbReference>
<dbReference type="GO" id="GO:0008083">
    <property type="term" value="F:growth factor activity"/>
    <property type="evidence" value="ECO:0007669"/>
    <property type="project" value="UniProtKB-KW"/>
</dbReference>
<comment type="similarity">
    <text evidence="2 4">Belongs to the TGF-beta family.</text>
</comment>
<dbReference type="SUPFAM" id="SSF57501">
    <property type="entry name" value="Cystine-knot cytokines"/>
    <property type="match status" value="1"/>
</dbReference>
<gene>
    <name evidence="6" type="ORF">HNY73_012888</name>
</gene>
<dbReference type="InterPro" id="IPR029034">
    <property type="entry name" value="Cystine-knot_cytokine"/>
</dbReference>
<proteinExistence type="inferred from homology"/>
<dbReference type="CDD" id="cd13756">
    <property type="entry name" value="TGF_beta_BMPs_GDFs"/>
    <property type="match status" value="1"/>
</dbReference>
<dbReference type="PANTHER" id="PTHR11848">
    <property type="entry name" value="TGF-BETA FAMILY"/>
    <property type="match status" value="1"/>
</dbReference>
<evidence type="ECO:0000256" key="3">
    <source>
        <dbReference type="ARBA" id="ARBA00022525"/>
    </source>
</evidence>
<dbReference type="EMBL" id="JABXBU010001863">
    <property type="protein sequence ID" value="KAF8782624.1"/>
    <property type="molecule type" value="Genomic_DNA"/>
</dbReference>
<evidence type="ECO:0000259" key="5">
    <source>
        <dbReference type="PROSITE" id="PS51362"/>
    </source>
</evidence>
<dbReference type="AlphaFoldDB" id="A0A8T0EY65"/>
<dbReference type="Pfam" id="PF00019">
    <property type="entry name" value="TGF_beta"/>
    <property type="match status" value="1"/>
</dbReference>
<keyword evidence="3" id="KW-0964">Secreted</keyword>
<comment type="caution">
    <text evidence="6">The sequence shown here is derived from an EMBL/GenBank/DDBJ whole genome shotgun (WGS) entry which is preliminary data.</text>
</comment>
<dbReference type="GO" id="GO:0005125">
    <property type="term" value="F:cytokine activity"/>
    <property type="evidence" value="ECO:0007669"/>
    <property type="project" value="TreeGrafter"/>
</dbReference>
<dbReference type="SMART" id="SM00204">
    <property type="entry name" value="TGFB"/>
    <property type="match status" value="1"/>
</dbReference>
<dbReference type="Gene3D" id="2.10.90.10">
    <property type="entry name" value="Cystine-knot cytokines"/>
    <property type="match status" value="1"/>
</dbReference>
<evidence type="ECO:0000256" key="2">
    <source>
        <dbReference type="ARBA" id="ARBA00006656"/>
    </source>
</evidence>
<reference evidence="6" key="2">
    <citation type="submission" date="2020-06" db="EMBL/GenBank/DDBJ databases">
        <authorList>
            <person name="Sheffer M."/>
        </authorList>
    </citation>
    <scope>NUCLEOTIDE SEQUENCE</scope>
</reference>
<dbReference type="Proteomes" id="UP000807504">
    <property type="component" value="Unassembled WGS sequence"/>
</dbReference>